<organism evidence="2 3">
    <name type="scientific">Alkalicella caledoniensis</name>
    <dbReference type="NCBI Taxonomy" id="2731377"/>
    <lineage>
        <taxon>Bacteria</taxon>
        <taxon>Bacillati</taxon>
        <taxon>Bacillota</taxon>
        <taxon>Clostridia</taxon>
        <taxon>Eubacteriales</taxon>
        <taxon>Proteinivoracaceae</taxon>
        <taxon>Alkalicella</taxon>
    </lineage>
</organism>
<dbReference type="RefSeq" id="WP_213167708.1">
    <property type="nucleotide sequence ID" value="NZ_CP058559.1"/>
</dbReference>
<sequence length="207" mass="22798">MKVFKSFVLLLTVFLLFAMLATVGNGAAKTIPPAYYGEEWTLISSKVILPMQAIGTKHVSKVPANKVIKGVNSTWKISAGESIMGHIVDQSFLISISGKSTFKGPNDNELLTGTNLEATHAFITAVFFGELVSYTYKVENKITGELRYETYNVIASGDILNYYQRVHVDDNGVTTIEDAGRTKTRSFATEKELKEVLNSNNTDVVFN</sequence>
<evidence type="ECO:0000256" key="1">
    <source>
        <dbReference type="SAM" id="SignalP"/>
    </source>
</evidence>
<evidence type="ECO:0000313" key="3">
    <source>
        <dbReference type="Proteomes" id="UP000516160"/>
    </source>
</evidence>
<dbReference type="Proteomes" id="UP000516160">
    <property type="component" value="Chromosome"/>
</dbReference>
<feature type="signal peptide" evidence="1">
    <location>
        <begin position="1"/>
        <end position="20"/>
    </location>
</feature>
<evidence type="ECO:0000313" key="2">
    <source>
        <dbReference type="EMBL" id="QNO14045.1"/>
    </source>
</evidence>
<proteinExistence type="predicted"/>
<name>A0A7G9W5T3_ALKCA</name>
<reference evidence="2 3" key="1">
    <citation type="submission" date="2020-07" db="EMBL/GenBank/DDBJ databases">
        <title>Alkalicella. sp. LB2 genome.</title>
        <authorList>
            <person name="Postec A."/>
            <person name="Quemeneur M."/>
        </authorList>
    </citation>
    <scope>NUCLEOTIDE SEQUENCE [LARGE SCALE GENOMIC DNA]</scope>
    <source>
        <strain evidence="2 3">LB2</strain>
    </source>
</reference>
<keyword evidence="3" id="KW-1185">Reference proteome</keyword>
<accession>A0A7G9W5T3</accession>
<dbReference type="EMBL" id="CP058559">
    <property type="protein sequence ID" value="QNO14045.1"/>
    <property type="molecule type" value="Genomic_DNA"/>
</dbReference>
<gene>
    <name evidence="2" type="ORF">HYG86_04280</name>
</gene>
<feature type="chain" id="PRO_5038627404" evidence="1">
    <location>
        <begin position="21"/>
        <end position="207"/>
    </location>
</feature>
<protein>
    <submittedName>
        <fullName evidence="2">Uncharacterized protein</fullName>
    </submittedName>
</protein>
<keyword evidence="1" id="KW-0732">Signal</keyword>
<dbReference type="AlphaFoldDB" id="A0A7G9W5T3"/>
<dbReference type="KEGG" id="acae:HYG86_04280"/>